<reference evidence="2" key="2">
    <citation type="submission" date="2020-04" db="EMBL/GenBank/DDBJ databases">
        <authorList>
            <consortium name="NCBI Genome Project"/>
        </authorList>
    </citation>
    <scope>NUCLEOTIDE SEQUENCE</scope>
    <source>
        <strain evidence="2">CBS 342.82</strain>
    </source>
</reference>
<proteinExistence type="predicted"/>
<evidence type="ECO:0000313" key="1">
    <source>
        <dbReference type="Proteomes" id="UP000504637"/>
    </source>
</evidence>
<dbReference type="GeneID" id="54366868"/>
<dbReference type="RefSeq" id="XP_033455525.1">
    <property type="nucleotide sequence ID" value="XM_033609067.1"/>
</dbReference>
<organism evidence="2">
    <name type="scientific">Dissoconium aciculare CBS 342.82</name>
    <dbReference type="NCBI Taxonomy" id="1314786"/>
    <lineage>
        <taxon>Eukaryota</taxon>
        <taxon>Fungi</taxon>
        <taxon>Dikarya</taxon>
        <taxon>Ascomycota</taxon>
        <taxon>Pezizomycotina</taxon>
        <taxon>Dothideomycetes</taxon>
        <taxon>Dothideomycetidae</taxon>
        <taxon>Mycosphaerellales</taxon>
        <taxon>Dissoconiaceae</taxon>
        <taxon>Dissoconium</taxon>
    </lineage>
</organism>
<gene>
    <name evidence="2" type="ORF">K489DRAFT_95480</name>
</gene>
<sequence length="151" mass="16922">MIRVVLHISTAYLHVSRCVNSHDGLTLAPKPLPPSECWWRCDNICTIDWYGHHNLASYVIALEPFKSSTETSKVVSDLEMLVAALRVTAASFQPTLSYLLYFNVARDTACEKWATRNEQLAFARTTLSYQQSTRPGTMDLFLGTQGTPGHT</sequence>
<reference evidence="2" key="3">
    <citation type="submission" date="2025-08" db="UniProtKB">
        <authorList>
            <consortium name="RefSeq"/>
        </authorList>
    </citation>
    <scope>IDENTIFICATION</scope>
    <source>
        <strain evidence="2">CBS 342.82</strain>
    </source>
</reference>
<protein>
    <submittedName>
        <fullName evidence="2">Uncharacterized protein</fullName>
    </submittedName>
</protein>
<dbReference type="AlphaFoldDB" id="A0A6J3LT80"/>
<evidence type="ECO:0000313" key="2">
    <source>
        <dbReference type="RefSeq" id="XP_033455525.1"/>
    </source>
</evidence>
<name>A0A6J3LT80_9PEZI</name>
<accession>A0A6J3LT80</accession>
<dbReference type="Proteomes" id="UP000504637">
    <property type="component" value="Unplaced"/>
</dbReference>
<reference evidence="2" key="1">
    <citation type="submission" date="2020-01" db="EMBL/GenBank/DDBJ databases">
        <authorList>
            <consortium name="DOE Joint Genome Institute"/>
            <person name="Haridas S."/>
            <person name="Albert R."/>
            <person name="Binder M."/>
            <person name="Bloem J."/>
            <person name="Labutti K."/>
            <person name="Salamov A."/>
            <person name="Andreopoulos B."/>
            <person name="Baker S.E."/>
            <person name="Barry K."/>
            <person name="Bills G."/>
            <person name="Bluhm B.H."/>
            <person name="Cannon C."/>
            <person name="Castanera R."/>
            <person name="Culley D.E."/>
            <person name="Daum C."/>
            <person name="Ezra D."/>
            <person name="Gonzalez J.B."/>
            <person name="Henrissat B."/>
            <person name="Kuo A."/>
            <person name="Liang C."/>
            <person name="Lipzen A."/>
            <person name="Lutzoni F."/>
            <person name="Magnuson J."/>
            <person name="Mondo S."/>
            <person name="Nolan M."/>
            <person name="Ohm R."/>
            <person name="Pangilinan J."/>
            <person name="Park H.-J."/>
            <person name="Ramirez L."/>
            <person name="Alfaro M."/>
            <person name="Sun H."/>
            <person name="Tritt A."/>
            <person name="Yoshinaga Y."/>
            <person name="Zwiers L.-H."/>
            <person name="Turgeon B.G."/>
            <person name="Goodwin S.B."/>
            <person name="Spatafora J.W."/>
            <person name="Crous P.W."/>
            <person name="Grigoriev I.V."/>
        </authorList>
    </citation>
    <scope>NUCLEOTIDE SEQUENCE</scope>
    <source>
        <strain evidence="2">CBS 342.82</strain>
    </source>
</reference>
<keyword evidence="1" id="KW-1185">Reference proteome</keyword>